<organism evidence="2 3">
    <name type="scientific">Trichoderma ghanense</name>
    <dbReference type="NCBI Taxonomy" id="65468"/>
    <lineage>
        <taxon>Eukaryota</taxon>
        <taxon>Fungi</taxon>
        <taxon>Dikarya</taxon>
        <taxon>Ascomycota</taxon>
        <taxon>Pezizomycotina</taxon>
        <taxon>Sordariomycetes</taxon>
        <taxon>Hypocreomycetidae</taxon>
        <taxon>Hypocreales</taxon>
        <taxon>Hypocreaceae</taxon>
        <taxon>Trichoderma</taxon>
    </lineage>
</organism>
<evidence type="ECO:0000313" key="2">
    <source>
        <dbReference type="EMBL" id="TFB00064.1"/>
    </source>
</evidence>
<sequence>MPPQPTIPPQTLPIDEPIRNDQRPGVPPRRPNAVVVVFSPAKRPFKGAVYFVGRLFSRGVVALDEDAHDGVDEACKDADCEEEGEEEEAWPEMVWEHCAFSPILPLFRSVLVSSSCFWLLGEVRT</sequence>
<protein>
    <submittedName>
        <fullName evidence="2">Uncharacterized protein</fullName>
    </submittedName>
</protein>
<evidence type="ECO:0000313" key="3">
    <source>
        <dbReference type="Proteomes" id="UP001642720"/>
    </source>
</evidence>
<proteinExistence type="predicted"/>
<name>A0ABY2GWH6_9HYPO</name>
<accession>A0ABY2GWH6</accession>
<keyword evidence="3" id="KW-1185">Reference proteome</keyword>
<dbReference type="Proteomes" id="UP001642720">
    <property type="component" value="Unassembled WGS sequence"/>
</dbReference>
<feature type="region of interest" description="Disordered" evidence="1">
    <location>
        <begin position="1"/>
        <end position="29"/>
    </location>
</feature>
<feature type="compositionally biased region" description="Pro residues" evidence="1">
    <location>
        <begin position="1"/>
        <end position="11"/>
    </location>
</feature>
<gene>
    <name evidence="2" type="ORF">CCMA1212_008133</name>
</gene>
<dbReference type="GeneID" id="300579730"/>
<dbReference type="EMBL" id="PPTA01000012">
    <property type="protein sequence ID" value="TFB00064.1"/>
    <property type="molecule type" value="Genomic_DNA"/>
</dbReference>
<evidence type="ECO:0000256" key="1">
    <source>
        <dbReference type="SAM" id="MobiDB-lite"/>
    </source>
</evidence>
<reference evidence="2 3" key="1">
    <citation type="submission" date="2018-01" db="EMBL/GenBank/DDBJ databases">
        <title>Genome characterization of the sugarcane-associated fungus Trichoderma ghanense CCMA-1212 and their application in lignocelulose bioconversion.</title>
        <authorList>
            <person name="Steindorff A.S."/>
            <person name="Mendes T.D."/>
            <person name="Vilela E.S.D."/>
            <person name="Rodrigues D.S."/>
            <person name="Formighieri E.F."/>
            <person name="Melo I.S."/>
            <person name="Favaro L.C.L."/>
        </authorList>
    </citation>
    <scope>NUCLEOTIDE SEQUENCE [LARGE SCALE GENOMIC DNA]</scope>
    <source>
        <strain evidence="2 3">CCMA-1212</strain>
    </source>
</reference>
<comment type="caution">
    <text evidence="2">The sequence shown here is derived from an EMBL/GenBank/DDBJ whole genome shotgun (WGS) entry which is preliminary data.</text>
</comment>
<dbReference type="RefSeq" id="XP_073556265.1">
    <property type="nucleotide sequence ID" value="XM_073705280.1"/>
</dbReference>